<dbReference type="HOGENOM" id="CLU_058213_0_0_6"/>
<dbReference type="RefSeq" id="WP_014133155.1">
    <property type="nucleotide sequence ID" value="NC_016108.1"/>
</dbReference>
<keyword evidence="1" id="KW-0614">Plasmid</keyword>
<sequence>MLRPLEHLNAIAKHYPDAWKQVEIFRQDRGKDLPDWPNWCFMPMAAWYSIISAQHQTGRLRLPLNLVADVANLAALGSWRYSQGVYRFDPDTFAALADTTVKGEIPSDVLLRLPEWCVYIEMPEDYRWFETRLYGFWVHLEQDTNTHRNELRFLLDTESELQPHILHIGPWTITEAVDRWLSEAKRQGEQANIVIPEFSEIGVSIENIVKSINPLVSLVLYLCSEEPEIVDPKVPDEKPHYPRPKKVKGGWRLFPPDKPKIWSIGEKTGTQLRHVNETEPSGRVVKPHLRRAHWHGFWRGPKTGERQFRYKWLSPIIVGHNDNNDDQNRIQP</sequence>
<name>G4T4P3_META2</name>
<dbReference type="AlphaFoldDB" id="G4T4P3"/>
<accession>G4T4P3</accession>
<dbReference type="CDD" id="cd22987">
    <property type="entry name" value="AcrVA2-like"/>
    <property type="match status" value="1"/>
</dbReference>
<dbReference type="Pfam" id="PF26125">
    <property type="entry name" value="AcrVA2-like"/>
    <property type="match status" value="1"/>
</dbReference>
<dbReference type="InterPro" id="IPR058915">
    <property type="entry name" value="AcrVA2-like"/>
</dbReference>
<keyword evidence="2" id="KW-1185">Reference proteome</keyword>
<reference evidence="1 2" key="1">
    <citation type="journal article" date="2012" name="J. Bacteriol.">
        <title>Genome sequence of the haloalkaliphilic methanotrophic bacterium Methylomicrobium alcaliphilum 20Z.</title>
        <authorList>
            <person name="Vuilleumier S."/>
            <person name="Khmelenina V.N."/>
            <person name="Bringel F."/>
            <person name="Reshetnikov A.S."/>
            <person name="Lajus A."/>
            <person name="Mangenot S."/>
            <person name="Rouy Z."/>
            <person name="Op den Camp H.J."/>
            <person name="Jetten M.S."/>
            <person name="Dispirito A.A."/>
            <person name="Dunfield P."/>
            <person name="Klotz M.G."/>
            <person name="Semrau J.D."/>
            <person name="Stein L.Y."/>
            <person name="Barbe V."/>
            <person name="Medigue C."/>
            <person name="Trotsenko Y.A."/>
            <person name="Kalyuzhnaya M.G."/>
        </authorList>
    </citation>
    <scope>NUCLEOTIDE SEQUENCE [LARGE SCALE GENOMIC DNA]</scope>
    <source>
        <strain evidence="2">DSM 19304 / NCIMB 14124 / VKM B-2133 / 20Z</strain>
    </source>
</reference>
<dbReference type="KEGG" id="mah:MEALZ_p0094"/>
<dbReference type="EMBL" id="FO082061">
    <property type="protein sequence ID" value="CCE25799.1"/>
    <property type="molecule type" value="Genomic_DNA"/>
</dbReference>
<dbReference type="Proteomes" id="UP000008315">
    <property type="component" value="Plasmid MEALZ_p"/>
</dbReference>
<proteinExistence type="predicted"/>
<evidence type="ECO:0000313" key="2">
    <source>
        <dbReference type="Proteomes" id="UP000008315"/>
    </source>
</evidence>
<protein>
    <submittedName>
        <fullName evidence="1">Uncharacterized protein</fullName>
    </submittedName>
</protein>
<geneLocation type="plasmid" evidence="1 2">
    <name>MEALZ_p</name>
</geneLocation>
<evidence type="ECO:0000313" key="1">
    <source>
        <dbReference type="EMBL" id="CCE25799.1"/>
    </source>
</evidence>
<organism evidence="1 2">
    <name type="scientific">Methylotuvimicrobium alcaliphilum (strain DSM 19304 / NCIMB 14124 / VKM B-2133 / 20Z)</name>
    <name type="common">Methylomicrobium alcaliphilum</name>
    <dbReference type="NCBI Taxonomy" id="1091494"/>
    <lineage>
        <taxon>Bacteria</taxon>
        <taxon>Pseudomonadati</taxon>
        <taxon>Pseudomonadota</taxon>
        <taxon>Gammaproteobacteria</taxon>
        <taxon>Methylococcales</taxon>
        <taxon>Methylococcaceae</taxon>
        <taxon>Methylotuvimicrobium</taxon>
    </lineage>
</organism>
<gene>
    <name evidence="1" type="ordered locus">MEALZ_p0094</name>
</gene>